<dbReference type="SUPFAM" id="SSF51197">
    <property type="entry name" value="Clavaminate synthase-like"/>
    <property type="match status" value="1"/>
</dbReference>
<comment type="caution">
    <text evidence="1">The sequence shown here is derived from an EMBL/GenBank/DDBJ whole genome shotgun (WGS) entry which is preliminary data.</text>
</comment>
<dbReference type="EMBL" id="WHOC01000133">
    <property type="protein sequence ID" value="NOU88691.1"/>
    <property type="molecule type" value="Genomic_DNA"/>
</dbReference>
<keyword evidence="2" id="KW-1185">Reference proteome</keyword>
<dbReference type="PANTHER" id="PTHR20883:SF14">
    <property type="entry name" value="PHYTANOYL-COA DIOXYGENASE"/>
    <property type="match status" value="1"/>
</dbReference>
<name>A0ABX1Z5Y2_9BACL</name>
<dbReference type="RefSeq" id="WP_171691680.1">
    <property type="nucleotide sequence ID" value="NZ_WHOC01000133.1"/>
</dbReference>
<dbReference type="Proteomes" id="UP000658690">
    <property type="component" value="Unassembled WGS sequence"/>
</dbReference>
<dbReference type="Gene3D" id="2.60.120.620">
    <property type="entry name" value="q2cbj1_9rhob like domain"/>
    <property type="match status" value="1"/>
</dbReference>
<dbReference type="PANTHER" id="PTHR20883">
    <property type="entry name" value="PHYTANOYL-COA DIOXYGENASE DOMAIN CONTAINING 1"/>
    <property type="match status" value="1"/>
</dbReference>
<protein>
    <submittedName>
        <fullName evidence="1">Mitomycin antibiotic biosynthesis protein</fullName>
    </submittedName>
</protein>
<gene>
    <name evidence="1" type="ORF">GC102_23495</name>
</gene>
<proteinExistence type="predicted"/>
<sequence>MSLTVEQIEQFHRDGYVIAENVLKESDLAPIITAIEELIEQRADKLYAEGKIADKHEGESYQTRYEGIYRQSKEIGVGLDIMHWRHPALFEFLKNENLLNVVESLIGGEIACNPIQHLRAKMPYDGNQADSFQNVPWHQDAGVTLEEADPCEIITFWLPLVDAVAETGCMEIIPGAFMMGLLPHHAAGGTTIIPEYMPNLKAKLAPCPKGGIVIMNKYTPHKGTPNVSNIVRWTLDLRYQRTGEPTGRPFHPSFVARSRSNPGSVLTDYNAWSNQWEEAIAQSEGKKIHRV</sequence>
<reference evidence="1 2" key="1">
    <citation type="submission" date="2019-10" db="EMBL/GenBank/DDBJ databases">
        <title>Description of Paenibacillus choica sp. nov.</title>
        <authorList>
            <person name="Carlier A."/>
            <person name="Qi S."/>
        </authorList>
    </citation>
    <scope>NUCLEOTIDE SEQUENCE [LARGE SCALE GENOMIC DNA]</scope>
    <source>
        <strain evidence="1 2">LMG 31460</strain>
    </source>
</reference>
<dbReference type="InterPro" id="IPR008775">
    <property type="entry name" value="Phytyl_CoA_dOase-like"/>
</dbReference>
<dbReference type="Pfam" id="PF05721">
    <property type="entry name" value="PhyH"/>
    <property type="match status" value="1"/>
</dbReference>
<evidence type="ECO:0000313" key="2">
    <source>
        <dbReference type="Proteomes" id="UP000658690"/>
    </source>
</evidence>
<organism evidence="1 2">
    <name type="scientific">Paenibacillus germinis</name>
    <dbReference type="NCBI Taxonomy" id="2654979"/>
    <lineage>
        <taxon>Bacteria</taxon>
        <taxon>Bacillati</taxon>
        <taxon>Bacillota</taxon>
        <taxon>Bacilli</taxon>
        <taxon>Bacillales</taxon>
        <taxon>Paenibacillaceae</taxon>
        <taxon>Paenibacillus</taxon>
    </lineage>
</organism>
<evidence type="ECO:0000313" key="1">
    <source>
        <dbReference type="EMBL" id="NOU88691.1"/>
    </source>
</evidence>
<accession>A0ABX1Z5Y2</accession>